<dbReference type="GO" id="GO:0098796">
    <property type="term" value="C:membrane protein complex"/>
    <property type="evidence" value="ECO:0007669"/>
    <property type="project" value="UniProtKB-ARBA"/>
</dbReference>
<dbReference type="GO" id="GO:0016887">
    <property type="term" value="F:ATP hydrolysis activity"/>
    <property type="evidence" value="ECO:0007669"/>
    <property type="project" value="InterPro"/>
</dbReference>
<keyword evidence="1" id="KW-0813">Transport</keyword>
<dbReference type="GO" id="GO:0005524">
    <property type="term" value="F:ATP binding"/>
    <property type="evidence" value="ECO:0007669"/>
    <property type="project" value="UniProtKB-KW"/>
</dbReference>
<reference evidence="5 6" key="1">
    <citation type="submission" date="2018-05" db="EMBL/GenBank/DDBJ databases">
        <title>Genomic Encyclopedia of Type Strains, Phase IV (KMG-IV): sequencing the most valuable type-strain genomes for metagenomic binning, comparative biology and taxonomic classification.</title>
        <authorList>
            <person name="Goeker M."/>
        </authorList>
    </citation>
    <scope>NUCLEOTIDE SEQUENCE [LARGE SCALE GENOMIC DNA]</scope>
    <source>
        <strain evidence="5 6">JC118</strain>
    </source>
</reference>
<gene>
    <name evidence="5" type="ORF">DES51_101285</name>
</gene>
<keyword evidence="3 5" id="KW-0067">ATP-binding</keyword>
<evidence type="ECO:0000313" key="5">
    <source>
        <dbReference type="EMBL" id="PXX81673.1"/>
    </source>
</evidence>
<dbReference type="PROSITE" id="PS50893">
    <property type="entry name" value="ABC_TRANSPORTER_2"/>
    <property type="match status" value="1"/>
</dbReference>
<dbReference type="InterPro" id="IPR027417">
    <property type="entry name" value="P-loop_NTPase"/>
</dbReference>
<dbReference type="GO" id="GO:0005886">
    <property type="term" value="C:plasma membrane"/>
    <property type="evidence" value="ECO:0007669"/>
    <property type="project" value="TreeGrafter"/>
</dbReference>
<keyword evidence="2" id="KW-0547">Nucleotide-binding</keyword>
<dbReference type="SUPFAM" id="SSF52540">
    <property type="entry name" value="P-loop containing nucleoside triphosphate hydrolases"/>
    <property type="match status" value="1"/>
</dbReference>
<dbReference type="EMBL" id="QJKH01000001">
    <property type="protein sequence ID" value="PXX81673.1"/>
    <property type="molecule type" value="Genomic_DNA"/>
</dbReference>
<proteinExistence type="predicted"/>
<evidence type="ECO:0000256" key="3">
    <source>
        <dbReference type="ARBA" id="ARBA00022840"/>
    </source>
</evidence>
<keyword evidence="6" id="KW-1185">Reference proteome</keyword>
<name>A0A2V2FUS0_9FIRM</name>
<dbReference type="InterPro" id="IPR017911">
    <property type="entry name" value="MacB-like_ATP-bd"/>
</dbReference>
<dbReference type="Pfam" id="PF00005">
    <property type="entry name" value="ABC_tran"/>
    <property type="match status" value="1"/>
</dbReference>
<dbReference type="Gene3D" id="3.40.50.300">
    <property type="entry name" value="P-loop containing nucleotide triphosphate hydrolases"/>
    <property type="match status" value="1"/>
</dbReference>
<dbReference type="AlphaFoldDB" id="A0A2V2FUS0"/>
<dbReference type="SMART" id="SM00382">
    <property type="entry name" value="AAA"/>
    <property type="match status" value="1"/>
</dbReference>
<evidence type="ECO:0000256" key="1">
    <source>
        <dbReference type="ARBA" id="ARBA00022448"/>
    </source>
</evidence>
<evidence type="ECO:0000256" key="2">
    <source>
        <dbReference type="ARBA" id="ARBA00022741"/>
    </source>
</evidence>
<dbReference type="RefSeq" id="WP_022936590.1">
    <property type="nucleotide sequence ID" value="NZ_CABKRQ010000001.1"/>
</dbReference>
<sequence length="223" mass="25117">MLIEINKLTMKYSTLRSHKMILNAIDLNIEANSFVAITGRSGSGKTTLLNLIGGLLKPVSGEICVNGEKITSYHEARLAEYRRKNIGYVFQTYNLMPELTVYENILLPIHLDKQKEDQKYIDQIMKTLNIEQLKDAYIDELSGGEQQRAALARAMANKPILILADEPTGNLDEENSLIVLNLLKTCQRLYNQTILLVTHDMNIAKQCDRIFIIENGSMSEAGS</sequence>
<dbReference type="GO" id="GO:0022857">
    <property type="term" value="F:transmembrane transporter activity"/>
    <property type="evidence" value="ECO:0007669"/>
    <property type="project" value="TreeGrafter"/>
</dbReference>
<dbReference type="PROSITE" id="PS00211">
    <property type="entry name" value="ABC_TRANSPORTER_1"/>
    <property type="match status" value="1"/>
</dbReference>
<dbReference type="OrthoDB" id="9802264at2"/>
<dbReference type="STRING" id="1034346.GCA_000313565_00281"/>
<evidence type="ECO:0000259" key="4">
    <source>
        <dbReference type="PROSITE" id="PS50893"/>
    </source>
</evidence>
<dbReference type="FunFam" id="3.40.50.300:FF:000032">
    <property type="entry name" value="Export ABC transporter ATP-binding protein"/>
    <property type="match status" value="1"/>
</dbReference>
<accession>A0A2V2FUS0</accession>
<dbReference type="PANTHER" id="PTHR24220">
    <property type="entry name" value="IMPORT ATP-BINDING PROTEIN"/>
    <property type="match status" value="1"/>
</dbReference>
<comment type="caution">
    <text evidence="5">The sequence shown here is derived from an EMBL/GenBank/DDBJ whole genome shotgun (WGS) entry which is preliminary data.</text>
</comment>
<evidence type="ECO:0000313" key="6">
    <source>
        <dbReference type="Proteomes" id="UP000247612"/>
    </source>
</evidence>
<dbReference type="InterPro" id="IPR003593">
    <property type="entry name" value="AAA+_ATPase"/>
</dbReference>
<organism evidence="5 6">
    <name type="scientific">Dielma fastidiosa</name>
    <dbReference type="NCBI Taxonomy" id="1034346"/>
    <lineage>
        <taxon>Bacteria</taxon>
        <taxon>Bacillati</taxon>
        <taxon>Bacillota</taxon>
        <taxon>Erysipelotrichia</taxon>
        <taxon>Erysipelotrichales</taxon>
        <taxon>Erysipelotrichaceae</taxon>
        <taxon>Dielma</taxon>
    </lineage>
</organism>
<feature type="domain" description="ABC transporter" evidence="4">
    <location>
        <begin position="3"/>
        <end position="223"/>
    </location>
</feature>
<protein>
    <submittedName>
        <fullName evidence="5">Putative ABC transport system ATP-binding protein</fullName>
    </submittedName>
</protein>
<dbReference type="InterPro" id="IPR015854">
    <property type="entry name" value="ABC_transpr_LolD-like"/>
</dbReference>
<dbReference type="Proteomes" id="UP000247612">
    <property type="component" value="Unassembled WGS sequence"/>
</dbReference>
<dbReference type="InterPro" id="IPR017871">
    <property type="entry name" value="ABC_transporter-like_CS"/>
</dbReference>
<dbReference type="InterPro" id="IPR003439">
    <property type="entry name" value="ABC_transporter-like_ATP-bd"/>
</dbReference>
<dbReference type="CDD" id="cd03255">
    <property type="entry name" value="ABC_MJ0796_LolCDE_FtsE"/>
    <property type="match status" value="1"/>
</dbReference>